<sequence>MKEKNRVRIAIAGAAAGIILGMKYLFPVLLPFLIGWILAEAVNPAASRIAGTKTGKKLHLSKSCVGTALILFFTVLLIWGLLWGVQSLSEKLADCIQHYPEIRRETMVMIERCCTGVEHVTGIPAEESADYVYRQMANAGEYLLEEGKGMGTAVASVKWCAVAAGAAFIGVVSGILFLQEREKVLAWLEKKSSFQKGRKLLKGLGKDIKEYLKAQVKILAVICAVCAAGLWLLDIRGAVGYGILIGLLDALPILGTGTFLVPMGIFWLLQGETLRGAGLFLLYLVTACIRQFLEPRLVGKQLGISPLLVLLSVYLGFFLYGGWGFLLGPLSALLLYGIVKEYKPDSF</sequence>
<accession>A0A9D2PL81</accession>
<feature type="transmembrane region" description="Helical" evidence="6">
    <location>
        <begin position="7"/>
        <end position="26"/>
    </location>
</feature>
<dbReference type="InterPro" id="IPR002549">
    <property type="entry name" value="AI-2E-like"/>
</dbReference>
<dbReference type="PANTHER" id="PTHR21716">
    <property type="entry name" value="TRANSMEMBRANE PROTEIN"/>
    <property type="match status" value="1"/>
</dbReference>
<dbReference type="Pfam" id="PF01594">
    <property type="entry name" value="AI-2E_transport"/>
    <property type="match status" value="1"/>
</dbReference>
<feature type="transmembrane region" description="Helical" evidence="6">
    <location>
        <begin position="216"/>
        <end position="233"/>
    </location>
</feature>
<reference evidence="7" key="1">
    <citation type="journal article" date="2021" name="PeerJ">
        <title>Extensive microbial diversity within the chicken gut microbiome revealed by metagenomics and culture.</title>
        <authorList>
            <person name="Gilroy R."/>
            <person name="Ravi A."/>
            <person name="Getino M."/>
            <person name="Pursley I."/>
            <person name="Horton D.L."/>
            <person name="Alikhan N.F."/>
            <person name="Baker D."/>
            <person name="Gharbi K."/>
            <person name="Hall N."/>
            <person name="Watson M."/>
            <person name="Adriaenssens E.M."/>
            <person name="Foster-Nyarko E."/>
            <person name="Jarju S."/>
            <person name="Secka A."/>
            <person name="Antonio M."/>
            <person name="Oren A."/>
            <person name="Chaudhuri R.R."/>
            <person name="La Ragione R."/>
            <person name="Hildebrand F."/>
            <person name="Pallen M.J."/>
        </authorList>
    </citation>
    <scope>NUCLEOTIDE SEQUENCE</scope>
    <source>
        <strain evidence="7">ChiBcec2-3848</strain>
    </source>
</reference>
<dbReference type="GO" id="GO:0016020">
    <property type="term" value="C:membrane"/>
    <property type="evidence" value="ECO:0007669"/>
    <property type="project" value="UniProtKB-SubCell"/>
</dbReference>
<feature type="transmembrane region" description="Helical" evidence="6">
    <location>
        <begin position="313"/>
        <end position="339"/>
    </location>
</feature>
<feature type="transmembrane region" description="Helical" evidence="6">
    <location>
        <begin position="276"/>
        <end position="293"/>
    </location>
</feature>
<dbReference type="Proteomes" id="UP000823886">
    <property type="component" value="Unassembled WGS sequence"/>
</dbReference>
<dbReference type="AlphaFoldDB" id="A0A9D2PL81"/>
<evidence type="ECO:0000313" key="7">
    <source>
        <dbReference type="EMBL" id="HJC62269.1"/>
    </source>
</evidence>
<organism evidence="7 8">
    <name type="scientific">Candidatus Blautia merdavium</name>
    <dbReference type="NCBI Taxonomy" id="2838494"/>
    <lineage>
        <taxon>Bacteria</taxon>
        <taxon>Bacillati</taxon>
        <taxon>Bacillota</taxon>
        <taxon>Clostridia</taxon>
        <taxon>Lachnospirales</taxon>
        <taxon>Lachnospiraceae</taxon>
        <taxon>Blautia</taxon>
    </lineage>
</organism>
<comment type="caution">
    <text evidence="7">The sequence shown here is derived from an EMBL/GenBank/DDBJ whole genome shotgun (WGS) entry which is preliminary data.</text>
</comment>
<comment type="subcellular location">
    <subcellularLocation>
        <location evidence="1">Membrane</location>
        <topology evidence="1">Multi-pass membrane protein</topology>
    </subcellularLocation>
</comment>
<evidence type="ECO:0000256" key="5">
    <source>
        <dbReference type="ARBA" id="ARBA00023136"/>
    </source>
</evidence>
<proteinExistence type="inferred from homology"/>
<feature type="transmembrane region" description="Helical" evidence="6">
    <location>
        <begin position="156"/>
        <end position="178"/>
    </location>
</feature>
<evidence type="ECO:0000256" key="3">
    <source>
        <dbReference type="ARBA" id="ARBA00022692"/>
    </source>
</evidence>
<feature type="transmembrane region" description="Helical" evidence="6">
    <location>
        <begin position="32"/>
        <end position="51"/>
    </location>
</feature>
<dbReference type="EMBL" id="DWVZ01000014">
    <property type="protein sequence ID" value="HJC62269.1"/>
    <property type="molecule type" value="Genomic_DNA"/>
</dbReference>
<evidence type="ECO:0000313" key="8">
    <source>
        <dbReference type="Proteomes" id="UP000823886"/>
    </source>
</evidence>
<name>A0A9D2PL81_9FIRM</name>
<evidence type="ECO:0000256" key="6">
    <source>
        <dbReference type="SAM" id="Phobius"/>
    </source>
</evidence>
<reference evidence="7" key="2">
    <citation type="submission" date="2021-04" db="EMBL/GenBank/DDBJ databases">
        <authorList>
            <person name="Gilroy R."/>
        </authorList>
    </citation>
    <scope>NUCLEOTIDE SEQUENCE</scope>
    <source>
        <strain evidence="7">ChiBcec2-3848</strain>
    </source>
</reference>
<evidence type="ECO:0000256" key="4">
    <source>
        <dbReference type="ARBA" id="ARBA00022989"/>
    </source>
</evidence>
<dbReference type="GO" id="GO:0055085">
    <property type="term" value="P:transmembrane transport"/>
    <property type="evidence" value="ECO:0007669"/>
    <property type="project" value="TreeGrafter"/>
</dbReference>
<dbReference type="PANTHER" id="PTHR21716:SF68">
    <property type="entry name" value="TRANSPORT PROTEIN YTVI-RELATED"/>
    <property type="match status" value="1"/>
</dbReference>
<protein>
    <submittedName>
        <fullName evidence="7">AI-2E family transporter</fullName>
    </submittedName>
</protein>
<feature type="transmembrane region" description="Helical" evidence="6">
    <location>
        <begin position="63"/>
        <end position="82"/>
    </location>
</feature>
<gene>
    <name evidence="7" type="ORF">H9753_01440</name>
</gene>
<keyword evidence="4 6" id="KW-1133">Transmembrane helix</keyword>
<keyword evidence="3 6" id="KW-0812">Transmembrane</keyword>
<comment type="similarity">
    <text evidence="2">Belongs to the autoinducer-2 exporter (AI-2E) (TC 2.A.86) family.</text>
</comment>
<evidence type="ECO:0000256" key="1">
    <source>
        <dbReference type="ARBA" id="ARBA00004141"/>
    </source>
</evidence>
<keyword evidence="5 6" id="KW-0472">Membrane</keyword>
<evidence type="ECO:0000256" key="2">
    <source>
        <dbReference type="ARBA" id="ARBA00009773"/>
    </source>
</evidence>
<feature type="transmembrane region" description="Helical" evidence="6">
    <location>
        <begin position="239"/>
        <end position="269"/>
    </location>
</feature>